<dbReference type="PANTHER" id="PTHR42760:SF5">
    <property type="entry name" value="2-DEHYDRO-3-DEOXY-D-GLUCONATE 5-DEHYDROGENASE"/>
    <property type="match status" value="1"/>
</dbReference>
<comment type="similarity">
    <text evidence="1">Belongs to the short-chain dehydrogenases/reductases (SDR) family.</text>
</comment>
<reference evidence="3 4" key="1">
    <citation type="submission" date="2021-06" db="EMBL/GenBank/DDBJ databases">
        <title>Actinomycetes sequencing.</title>
        <authorList>
            <person name="Shan Q."/>
        </authorList>
    </citation>
    <scope>NUCLEOTIDE SEQUENCE [LARGE SCALE GENOMIC DNA]</scope>
    <source>
        <strain evidence="3 4">NEAU-G5</strain>
    </source>
</reference>
<dbReference type="RefSeq" id="WP_215921376.1">
    <property type="nucleotide sequence ID" value="NZ_JAHKNI010000010.1"/>
</dbReference>
<gene>
    <name evidence="3" type="ORF">KO481_27860</name>
</gene>
<proteinExistence type="inferred from homology"/>
<keyword evidence="2" id="KW-0560">Oxidoreductase</keyword>
<accession>A0ABS6B4W0</accession>
<keyword evidence="4" id="KW-1185">Reference proteome</keyword>
<comment type="caution">
    <text evidence="3">The sequence shown here is derived from an EMBL/GenBank/DDBJ whole genome shotgun (WGS) entry which is preliminary data.</text>
</comment>
<evidence type="ECO:0000256" key="1">
    <source>
        <dbReference type="ARBA" id="ARBA00006484"/>
    </source>
</evidence>
<organism evidence="3 4">
    <name type="scientific">Nocardia albiluteola</name>
    <dbReference type="NCBI Taxonomy" id="2842303"/>
    <lineage>
        <taxon>Bacteria</taxon>
        <taxon>Bacillati</taxon>
        <taxon>Actinomycetota</taxon>
        <taxon>Actinomycetes</taxon>
        <taxon>Mycobacteriales</taxon>
        <taxon>Nocardiaceae</taxon>
        <taxon>Nocardia</taxon>
    </lineage>
</organism>
<protein>
    <submittedName>
        <fullName evidence="3">SDR family oxidoreductase</fullName>
    </submittedName>
</protein>
<sequence>MSFRLDGLRALVTGARTGIGRAAALALADAGADVVLWGREEAGLEPVAAEVRALGREADTVGVDLADLAAVEATATELAAGHRIDLLINNAGIIGRGAAQGISLAEWQRVLAVDLDAAFLLARCLGAPMLERGAGRIVNIASLLSFQGGINVASYTAGKHAIAGLTKALATEWAGRGVGVNAIAPGYIATANTLPLREDPIRNRAIVDRIPAGRWGEPDDLAGAVVFLCSPAAAYVHGHVLVVDGGWLAR</sequence>
<dbReference type="PRINTS" id="PR00080">
    <property type="entry name" value="SDRFAMILY"/>
</dbReference>
<dbReference type="InterPro" id="IPR036291">
    <property type="entry name" value="NAD(P)-bd_dom_sf"/>
</dbReference>
<dbReference type="SUPFAM" id="SSF51735">
    <property type="entry name" value="NAD(P)-binding Rossmann-fold domains"/>
    <property type="match status" value="1"/>
</dbReference>
<dbReference type="InterPro" id="IPR002347">
    <property type="entry name" value="SDR_fam"/>
</dbReference>
<name>A0ABS6B4W0_9NOCA</name>
<dbReference type="Pfam" id="PF13561">
    <property type="entry name" value="adh_short_C2"/>
    <property type="match status" value="1"/>
</dbReference>
<dbReference type="InterPro" id="IPR020904">
    <property type="entry name" value="Sc_DH/Rdtase_CS"/>
</dbReference>
<dbReference type="Gene3D" id="3.40.50.720">
    <property type="entry name" value="NAD(P)-binding Rossmann-like Domain"/>
    <property type="match status" value="1"/>
</dbReference>
<evidence type="ECO:0000256" key="2">
    <source>
        <dbReference type="ARBA" id="ARBA00023002"/>
    </source>
</evidence>
<dbReference type="PROSITE" id="PS00061">
    <property type="entry name" value="ADH_SHORT"/>
    <property type="match status" value="1"/>
</dbReference>
<evidence type="ECO:0000313" key="3">
    <source>
        <dbReference type="EMBL" id="MBU3065331.1"/>
    </source>
</evidence>
<dbReference type="Proteomes" id="UP000733379">
    <property type="component" value="Unassembled WGS sequence"/>
</dbReference>
<dbReference type="PRINTS" id="PR00081">
    <property type="entry name" value="GDHRDH"/>
</dbReference>
<dbReference type="PANTHER" id="PTHR42760">
    <property type="entry name" value="SHORT-CHAIN DEHYDROGENASES/REDUCTASES FAMILY MEMBER"/>
    <property type="match status" value="1"/>
</dbReference>
<dbReference type="EMBL" id="JAHKNI010000010">
    <property type="protein sequence ID" value="MBU3065331.1"/>
    <property type="molecule type" value="Genomic_DNA"/>
</dbReference>
<evidence type="ECO:0000313" key="4">
    <source>
        <dbReference type="Proteomes" id="UP000733379"/>
    </source>
</evidence>